<feature type="domain" description="Aminotransferase class I/classII large" evidence="12">
    <location>
        <begin position="41"/>
        <end position="363"/>
    </location>
</feature>
<dbReference type="OrthoDB" id="9809616at2"/>
<dbReference type="InterPro" id="IPR015422">
    <property type="entry name" value="PyrdxlP-dep_Trfase_small"/>
</dbReference>
<dbReference type="InterPro" id="IPR004839">
    <property type="entry name" value="Aminotransferase_I/II_large"/>
</dbReference>
<protein>
    <recommendedName>
        <fullName evidence="4">histidinol-phosphate transaminase</fullName>
        <ecNumber evidence="4">2.6.1.9</ecNumber>
    </recommendedName>
</protein>
<dbReference type="InterPro" id="IPR015424">
    <property type="entry name" value="PyrdxlP-dep_Trfase"/>
</dbReference>
<keyword evidence="5 13" id="KW-0032">Aminotransferase</keyword>
<comment type="catalytic activity">
    <reaction evidence="10">
        <text>L-histidinol phosphate + 2-oxoglutarate = 3-(imidazol-4-yl)-2-oxopropyl phosphate + L-glutamate</text>
        <dbReference type="Rhea" id="RHEA:23744"/>
        <dbReference type="ChEBI" id="CHEBI:16810"/>
        <dbReference type="ChEBI" id="CHEBI:29985"/>
        <dbReference type="ChEBI" id="CHEBI:57766"/>
        <dbReference type="ChEBI" id="CHEBI:57980"/>
        <dbReference type="EC" id="2.6.1.9"/>
    </reaction>
</comment>
<evidence type="ECO:0000313" key="14">
    <source>
        <dbReference type="Proteomes" id="UP000193623"/>
    </source>
</evidence>
<dbReference type="GO" id="GO:0004400">
    <property type="term" value="F:histidinol-phosphate transaminase activity"/>
    <property type="evidence" value="ECO:0007669"/>
    <property type="project" value="UniProtKB-EC"/>
</dbReference>
<dbReference type="PANTHER" id="PTHR43643:SF6">
    <property type="entry name" value="HISTIDINOL-PHOSPHATE AMINOTRANSFERASE"/>
    <property type="match status" value="1"/>
</dbReference>
<evidence type="ECO:0000259" key="12">
    <source>
        <dbReference type="Pfam" id="PF00155"/>
    </source>
</evidence>
<evidence type="ECO:0000256" key="8">
    <source>
        <dbReference type="ARBA" id="ARBA00022898"/>
    </source>
</evidence>
<keyword evidence="8 11" id="KW-0663">Pyridoxal phosphate</keyword>
<evidence type="ECO:0000256" key="7">
    <source>
        <dbReference type="ARBA" id="ARBA00022679"/>
    </source>
</evidence>
<keyword evidence="9" id="KW-0368">Histidine biosynthesis</keyword>
<evidence type="ECO:0000313" key="13">
    <source>
        <dbReference type="EMBL" id="SLN23719.1"/>
    </source>
</evidence>
<reference evidence="13 14" key="1">
    <citation type="submission" date="2017-03" db="EMBL/GenBank/DDBJ databases">
        <authorList>
            <person name="Afonso C.L."/>
            <person name="Miller P.J."/>
            <person name="Scott M.A."/>
            <person name="Spackman E."/>
            <person name="Goraichik I."/>
            <person name="Dimitrov K.M."/>
            <person name="Suarez D.L."/>
            <person name="Swayne D.E."/>
        </authorList>
    </citation>
    <scope>NUCLEOTIDE SEQUENCE [LARGE SCALE GENOMIC DNA]</scope>
    <source>
        <strain evidence="13 14">CECT 8397</strain>
    </source>
</reference>
<organism evidence="13 14">
    <name type="scientific">Pseudooctadecabacter jejudonensis</name>
    <dbReference type="NCBI Taxonomy" id="1391910"/>
    <lineage>
        <taxon>Bacteria</taxon>
        <taxon>Pseudomonadati</taxon>
        <taxon>Pseudomonadota</taxon>
        <taxon>Alphaproteobacteria</taxon>
        <taxon>Rhodobacterales</taxon>
        <taxon>Paracoccaceae</taxon>
        <taxon>Pseudooctadecabacter</taxon>
    </lineage>
</organism>
<dbReference type="PANTHER" id="PTHR43643">
    <property type="entry name" value="HISTIDINOL-PHOSPHATE AMINOTRANSFERASE 2"/>
    <property type="match status" value="1"/>
</dbReference>
<dbReference type="SUPFAM" id="SSF53383">
    <property type="entry name" value="PLP-dependent transferases"/>
    <property type="match status" value="1"/>
</dbReference>
<dbReference type="GO" id="GO:0030170">
    <property type="term" value="F:pyridoxal phosphate binding"/>
    <property type="evidence" value="ECO:0007669"/>
    <property type="project" value="InterPro"/>
</dbReference>
<dbReference type="AlphaFoldDB" id="A0A1Y5RRX3"/>
<evidence type="ECO:0000256" key="9">
    <source>
        <dbReference type="ARBA" id="ARBA00023102"/>
    </source>
</evidence>
<name>A0A1Y5RRX3_9RHOB</name>
<dbReference type="EC" id="2.6.1.9" evidence="4"/>
<dbReference type="InterPro" id="IPR015421">
    <property type="entry name" value="PyrdxlP-dep_Trfase_major"/>
</dbReference>
<comment type="cofactor">
    <cofactor evidence="1 11">
        <name>pyridoxal 5'-phosphate</name>
        <dbReference type="ChEBI" id="CHEBI:597326"/>
    </cofactor>
</comment>
<dbReference type="CDD" id="cd00609">
    <property type="entry name" value="AAT_like"/>
    <property type="match status" value="1"/>
</dbReference>
<gene>
    <name evidence="13" type="primary">hisC</name>
    <name evidence="13" type="ORF">PSJ8397_01013</name>
</gene>
<dbReference type="PROSITE" id="PS00599">
    <property type="entry name" value="AA_TRANSFER_CLASS_2"/>
    <property type="match status" value="1"/>
</dbReference>
<evidence type="ECO:0000256" key="3">
    <source>
        <dbReference type="ARBA" id="ARBA00007970"/>
    </source>
</evidence>
<dbReference type="InterPro" id="IPR001917">
    <property type="entry name" value="Aminotrans_II_pyridoxalP_BS"/>
</dbReference>
<comment type="similarity">
    <text evidence="3">Belongs to the class-II pyridoxal-phosphate-dependent aminotransferase family. Histidinol-phosphate aminotransferase subfamily.</text>
</comment>
<dbReference type="InterPro" id="IPR050106">
    <property type="entry name" value="HistidinolP_aminotransfase"/>
</dbReference>
<keyword evidence="14" id="KW-1185">Reference proteome</keyword>
<evidence type="ECO:0000256" key="5">
    <source>
        <dbReference type="ARBA" id="ARBA00022576"/>
    </source>
</evidence>
<dbReference type="Proteomes" id="UP000193623">
    <property type="component" value="Unassembled WGS sequence"/>
</dbReference>
<dbReference type="Gene3D" id="3.90.1150.10">
    <property type="entry name" value="Aspartate Aminotransferase, domain 1"/>
    <property type="match status" value="1"/>
</dbReference>
<keyword evidence="6" id="KW-0028">Amino-acid biosynthesis</keyword>
<keyword evidence="7 13" id="KW-0808">Transferase</keyword>
<dbReference type="RefSeq" id="WP_085863404.1">
    <property type="nucleotide sequence ID" value="NZ_FWFT01000001.1"/>
</dbReference>
<accession>A0A1Y5RRX3</accession>
<proteinExistence type="inferred from homology"/>
<evidence type="ECO:0000256" key="2">
    <source>
        <dbReference type="ARBA" id="ARBA00005011"/>
    </source>
</evidence>
<evidence type="ECO:0000256" key="6">
    <source>
        <dbReference type="ARBA" id="ARBA00022605"/>
    </source>
</evidence>
<evidence type="ECO:0000256" key="10">
    <source>
        <dbReference type="ARBA" id="ARBA00047481"/>
    </source>
</evidence>
<sequence length="382" mass="40310">MTDKTTHSPHLTPLAASLPATVPFIGPEAQERANGTAFKARLGANESVFGPSPKAVQAMADTAADAWMYGDPESHDLRHALSATHGIPAENIVVGAGIDGLLDSIVRLTVTQGDHVVTSAGAYPTFNYHVTGYGGTVHTVPYTADHEDPERLIAKARQVGAKLVYISNPDNPMGTCHDAQTILLMIQNLPEGCLLVLDEAYVELAPDGTAPAFNIHDPKVIRTRTFSKAYGLAGARVGYAVGHVDLISAFNRVRNHFGMSRVSQAGALAALADAEWLTHVRRQVQTSRAALTQIAEDNGLTALPSATNFVAIDCGQDGAFARAMLTGLTARGIFVRMPFVSPQDRCIRISCGSPQDMALVAAALPEALTEASAAAPATSRNL</sequence>
<dbReference type="Gene3D" id="3.40.640.10">
    <property type="entry name" value="Type I PLP-dependent aspartate aminotransferase-like (Major domain)"/>
    <property type="match status" value="1"/>
</dbReference>
<evidence type="ECO:0000256" key="4">
    <source>
        <dbReference type="ARBA" id="ARBA00012748"/>
    </source>
</evidence>
<dbReference type="NCBIfam" id="NF006014">
    <property type="entry name" value="PRK08153.1"/>
    <property type="match status" value="1"/>
</dbReference>
<dbReference type="Pfam" id="PF00155">
    <property type="entry name" value="Aminotran_1_2"/>
    <property type="match status" value="1"/>
</dbReference>
<comment type="pathway">
    <text evidence="2">Amino-acid biosynthesis; L-histidine biosynthesis; L-histidine from 5-phospho-alpha-D-ribose 1-diphosphate: step 7/9.</text>
</comment>
<dbReference type="EMBL" id="FWFT01000001">
    <property type="protein sequence ID" value="SLN23719.1"/>
    <property type="molecule type" value="Genomic_DNA"/>
</dbReference>
<dbReference type="GO" id="GO:0000105">
    <property type="term" value="P:L-histidine biosynthetic process"/>
    <property type="evidence" value="ECO:0007669"/>
    <property type="project" value="UniProtKB-KW"/>
</dbReference>
<evidence type="ECO:0000256" key="11">
    <source>
        <dbReference type="RuleBase" id="RU003693"/>
    </source>
</evidence>
<evidence type="ECO:0000256" key="1">
    <source>
        <dbReference type="ARBA" id="ARBA00001933"/>
    </source>
</evidence>